<dbReference type="AlphaFoldDB" id="A0AAQ4EYX8"/>
<name>A0AAQ4EYX8_AMBAM</name>
<accession>A0AAQ4EYX8</accession>
<proteinExistence type="predicted"/>
<organism evidence="1 2">
    <name type="scientific">Amblyomma americanum</name>
    <name type="common">Lone star tick</name>
    <dbReference type="NCBI Taxonomy" id="6943"/>
    <lineage>
        <taxon>Eukaryota</taxon>
        <taxon>Metazoa</taxon>
        <taxon>Ecdysozoa</taxon>
        <taxon>Arthropoda</taxon>
        <taxon>Chelicerata</taxon>
        <taxon>Arachnida</taxon>
        <taxon>Acari</taxon>
        <taxon>Parasitiformes</taxon>
        <taxon>Ixodida</taxon>
        <taxon>Ixodoidea</taxon>
        <taxon>Ixodidae</taxon>
        <taxon>Amblyomminae</taxon>
        <taxon>Amblyomma</taxon>
    </lineage>
</organism>
<evidence type="ECO:0008006" key="3">
    <source>
        <dbReference type="Google" id="ProtNLM"/>
    </source>
</evidence>
<gene>
    <name evidence="1" type="ORF">V5799_018615</name>
</gene>
<evidence type="ECO:0000313" key="2">
    <source>
        <dbReference type="Proteomes" id="UP001321473"/>
    </source>
</evidence>
<dbReference type="Proteomes" id="UP001321473">
    <property type="component" value="Unassembled WGS sequence"/>
</dbReference>
<dbReference type="EMBL" id="JARKHS020009232">
    <property type="protein sequence ID" value="KAK8780046.1"/>
    <property type="molecule type" value="Genomic_DNA"/>
</dbReference>
<reference evidence="1 2" key="1">
    <citation type="journal article" date="2023" name="Arcadia Sci">
        <title>De novo assembly of a long-read Amblyomma americanum tick genome.</title>
        <authorList>
            <person name="Chou S."/>
            <person name="Poskanzer K.E."/>
            <person name="Rollins M."/>
            <person name="Thuy-Boun P.S."/>
        </authorList>
    </citation>
    <scope>NUCLEOTIDE SEQUENCE [LARGE SCALE GENOMIC DNA]</scope>
    <source>
        <strain evidence="1">F_SG_1</strain>
        <tissue evidence="1">Salivary glands</tissue>
    </source>
</reference>
<protein>
    <recommendedName>
        <fullName evidence="3">Lipocalin</fullName>
    </recommendedName>
</protein>
<evidence type="ECO:0000313" key="1">
    <source>
        <dbReference type="EMBL" id="KAK8780046.1"/>
    </source>
</evidence>
<comment type="caution">
    <text evidence="1">The sequence shown here is derived from an EMBL/GenBank/DDBJ whole genome shotgun (WGS) entry which is preliminary data.</text>
</comment>
<keyword evidence="2" id="KW-1185">Reference proteome</keyword>
<sequence>MVTVVPALSTAQEQLPCKVDVKHSINKTSVTFYRAYIDRWARRWRNKTLVGQFRFWTNSSDGGYDSMNLKSTRGVGAGEEAIHYQSGDNKCAVFFVMGHVGSTIQPTYELRVKQPSINVAMYTDCWKEFLNVTVGRRRRPFYHKKCQKAFDPNEDRIRYL</sequence>